<gene>
    <name evidence="2" type="ORF">NEMVEDRAFT_v1g132258</name>
</gene>
<protein>
    <recommendedName>
        <fullName evidence="1">WW domain-containing protein</fullName>
    </recommendedName>
</protein>
<dbReference type="InterPro" id="IPR053076">
    <property type="entry name" value="WW_domain_protein"/>
</dbReference>
<dbReference type="EMBL" id="DS469813">
    <property type="protein sequence ID" value="EDO32651.1"/>
    <property type="molecule type" value="Genomic_DNA"/>
</dbReference>
<evidence type="ECO:0000313" key="3">
    <source>
        <dbReference type="Proteomes" id="UP000001593"/>
    </source>
</evidence>
<dbReference type="HOGENOM" id="CLU_2612895_0_0_1"/>
<organism evidence="2 3">
    <name type="scientific">Nematostella vectensis</name>
    <name type="common">Starlet sea anemone</name>
    <dbReference type="NCBI Taxonomy" id="45351"/>
    <lineage>
        <taxon>Eukaryota</taxon>
        <taxon>Metazoa</taxon>
        <taxon>Cnidaria</taxon>
        <taxon>Anthozoa</taxon>
        <taxon>Hexacorallia</taxon>
        <taxon>Actiniaria</taxon>
        <taxon>Edwardsiidae</taxon>
        <taxon>Nematostella</taxon>
    </lineage>
</organism>
<dbReference type="STRING" id="45351.A7SUH7"/>
<dbReference type="Proteomes" id="UP000001593">
    <property type="component" value="Unassembled WGS sequence"/>
</dbReference>
<reference evidence="2 3" key="1">
    <citation type="journal article" date="2007" name="Science">
        <title>Sea anemone genome reveals ancestral eumetazoan gene repertoire and genomic organization.</title>
        <authorList>
            <person name="Putnam N.H."/>
            <person name="Srivastava M."/>
            <person name="Hellsten U."/>
            <person name="Dirks B."/>
            <person name="Chapman J."/>
            <person name="Salamov A."/>
            <person name="Terry A."/>
            <person name="Shapiro H."/>
            <person name="Lindquist E."/>
            <person name="Kapitonov V.V."/>
            <person name="Jurka J."/>
            <person name="Genikhovich G."/>
            <person name="Grigoriev I.V."/>
            <person name="Lucas S.M."/>
            <person name="Steele R.E."/>
            <person name="Finnerty J.R."/>
            <person name="Technau U."/>
            <person name="Martindale M.Q."/>
            <person name="Rokhsar D.S."/>
        </authorList>
    </citation>
    <scope>NUCLEOTIDE SEQUENCE [LARGE SCALE GENOMIC DNA]</scope>
    <source>
        <strain evidence="3">CH2 X CH6</strain>
    </source>
</reference>
<dbReference type="InterPro" id="IPR001202">
    <property type="entry name" value="WW_dom"/>
</dbReference>
<dbReference type="AlphaFoldDB" id="A7SUH7"/>
<dbReference type="CDD" id="cd00201">
    <property type="entry name" value="WW"/>
    <property type="match status" value="1"/>
</dbReference>
<dbReference type="PANTHER" id="PTHR46697:SF1">
    <property type="entry name" value="FORMIN-BINDING PROTEIN 4"/>
    <property type="match status" value="1"/>
</dbReference>
<dbReference type="KEGG" id="nve:5503784"/>
<dbReference type="PROSITE" id="PS50020">
    <property type="entry name" value="WW_DOMAIN_2"/>
    <property type="match status" value="1"/>
</dbReference>
<evidence type="ECO:0000313" key="2">
    <source>
        <dbReference type="EMBL" id="EDO32651.1"/>
    </source>
</evidence>
<dbReference type="PROSITE" id="PS01159">
    <property type="entry name" value="WW_DOMAIN_1"/>
    <property type="match status" value="1"/>
</dbReference>
<name>A7SUH7_NEMVE</name>
<keyword evidence="3" id="KW-1185">Reference proteome</keyword>
<dbReference type="Pfam" id="PF00397">
    <property type="entry name" value="WW"/>
    <property type="match status" value="1"/>
</dbReference>
<evidence type="ECO:0000259" key="1">
    <source>
        <dbReference type="PROSITE" id="PS50020"/>
    </source>
</evidence>
<sequence length="79" mass="9525">MFLSQCRIRDWREGALDSGYLVKKLQEAEEHIKEYEESASPPGWSCHWDRKYKQYFYTNLETKKSQWEFPTDDAEPETS</sequence>
<proteinExistence type="predicted"/>
<dbReference type="PANTHER" id="PTHR46697">
    <property type="entry name" value="FORMIN-BINDING PROTEIN 4"/>
    <property type="match status" value="1"/>
</dbReference>
<feature type="domain" description="WW" evidence="1">
    <location>
        <begin position="38"/>
        <end position="72"/>
    </location>
</feature>
<dbReference type="PhylomeDB" id="A7SUH7"/>
<dbReference type="SMART" id="SM00456">
    <property type="entry name" value="WW"/>
    <property type="match status" value="1"/>
</dbReference>
<dbReference type="Gene3D" id="2.20.70.10">
    <property type="match status" value="1"/>
</dbReference>
<accession>A7SUH7</accession>
<dbReference type="SUPFAM" id="SSF51045">
    <property type="entry name" value="WW domain"/>
    <property type="match status" value="1"/>
</dbReference>
<feature type="non-terminal residue" evidence="2">
    <location>
        <position position="1"/>
    </location>
</feature>
<dbReference type="InterPro" id="IPR036020">
    <property type="entry name" value="WW_dom_sf"/>
</dbReference>
<dbReference type="InParanoid" id="A7SUH7"/>
<dbReference type="OrthoDB" id="2444812at2759"/>